<accession>A0ABM1V2J4</accession>
<protein>
    <submittedName>
        <fullName evidence="2">Uncharacterized protein LOC114075984</fullName>
    </submittedName>
</protein>
<evidence type="ECO:0000313" key="1">
    <source>
        <dbReference type="Proteomes" id="UP000694930"/>
    </source>
</evidence>
<dbReference type="InterPro" id="IPR043502">
    <property type="entry name" value="DNA/RNA_pol_sf"/>
</dbReference>
<dbReference type="GeneID" id="114075984"/>
<name>A0ABM1V2J4_SOLPN</name>
<reference evidence="2" key="2">
    <citation type="submission" date="2025-08" db="UniProtKB">
        <authorList>
            <consortium name="RefSeq"/>
        </authorList>
    </citation>
    <scope>IDENTIFICATION</scope>
</reference>
<dbReference type="RefSeq" id="XP_027769962.1">
    <property type="nucleotide sequence ID" value="XM_027914161.1"/>
</dbReference>
<organism evidence="1 2">
    <name type="scientific">Solanum pennellii</name>
    <name type="common">Tomato</name>
    <name type="synonym">Lycopersicon pennellii</name>
    <dbReference type="NCBI Taxonomy" id="28526"/>
    <lineage>
        <taxon>Eukaryota</taxon>
        <taxon>Viridiplantae</taxon>
        <taxon>Streptophyta</taxon>
        <taxon>Embryophyta</taxon>
        <taxon>Tracheophyta</taxon>
        <taxon>Spermatophyta</taxon>
        <taxon>Magnoliopsida</taxon>
        <taxon>eudicotyledons</taxon>
        <taxon>Gunneridae</taxon>
        <taxon>Pentapetalae</taxon>
        <taxon>asterids</taxon>
        <taxon>lamiids</taxon>
        <taxon>Solanales</taxon>
        <taxon>Solanaceae</taxon>
        <taxon>Solanoideae</taxon>
        <taxon>Solaneae</taxon>
        <taxon>Solanum</taxon>
        <taxon>Solanum subgen. Lycopersicon</taxon>
    </lineage>
</organism>
<gene>
    <name evidence="2" type="primary">LOC114075984</name>
</gene>
<dbReference type="Gene3D" id="3.30.70.270">
    <property type="match status" value="1"/>
</dbReference>
<dbReference type="PANTHER" id="PTHR34072">
    <property type="entry name" value="ENZYMATIC POLYPROTEIN-RELATED"/>
    <property type="match status" value="1"/>
</dbReference>
<reference evidence="1" key="1">
    <citation type="journal article" date="2014" name="Nat. Genet.">
        <title>The genome of the stress-tolerant wild tomato species Solanum pennellii.</title>
        <authorList>
            <person name="Bolger A."/>
            <person name="Scossa F."/>
            <person name="Bolger M.E."/>
            <person name="Lanz C."/>
            <person name="Maumus F."/>
            <person name="Tohge T."/>
            <person name="Quesneville H."/>
            <person name="Alseekh S."/>
            <person name="Sorensen I."/>
            <person name="Lichtenstein G."/>
            <person name="Fich E.A."/>
            <person name="Conte M."/>
            <person name="Keller H."/>
            <person name="Schneeberger K."/>
            <person name="Schwacke R."/>
            <person name="Ofner I."/>
            <person name="Vrebalov J."/>
            <person name="Xu Y."/>
            <person name="Osorio S."/>
            <person name="Aflitos S.A."/>
            <person name="Schijlen E."/>
            <person name="Jimenez-Gomez J.M."/>
            <person name="Ryngajllo M."/>
            <person name="Kimura S."/>
            <person name="Kumar R."/>
            <person name="Koenig D."/>
            <person name="Headland L.R."/>
            <person name="Maloof J.N."/>
            <person name="Sinha N."/>
            <person name="van Ham R.C."/>
            <person name="Lankhorst R.K."/>
            <person name="Mao L."/>
            <person name="Vogel A."/>
            <person name="Arsova B."/>
            <person name="Panstruga R."/>
            <person name="Fei Z."/>
            <person name="Rose J.K."/>
            <person name="Zamir D."/>
            <person name="Carrari F."/>
            <person name="Giovannoni J.J."/>
            <person name="Weigel D."/>
            <person name="Usadel B."/>
            <person name="Fernie A.R."/>
        </authorList>
    </citation>
    <scope>NUCLEOTIDE SEQUENCE [LARGE SCALE GENOMIC DNA]</scope>
    <source>
        <strain evidence="1">cv. LA0716</strain>
    </source>
</reference>
<keyword evidence="1" id="KW-1185">Reference proteome</keyword>
<dbReference type="SUPFAM" id="SSF56672">
    <property type="entry name" value="DNA/RNA polymerases"/>
    <property type="match status" value="1"/>
</dbReference>
<proteinExistence type="predicted"/>
<dbReference type="InterPro" id="IPR043128">
    <property type="entry name" value="Rev_trsase/Diguanyl_cyclase"/>
</dbReference>
<dbReference type="Proteomes" id="UP000694930">
    <property type="component" value="Chromosome 2"/>
</dbReference>
<sequence>MVSASLGQTIALVMERVATTLGIDLIQRGQQETSRDVVTDMLKVNSIDVYALPDPGDTLLFVTPLVSKTFDILLPSNCEFWLRSVAVLGPIISSEGVEVDPSKIEAVNILPRPLDPTDIKSFLGMAGYYRGFVDEFASLASPFKP</sequence>
<evidence type="ECO:0000313" key="2">
    <source>
        <dbReference type="RefSeq" id="XP_027769962.1"/>
    </source>
</evidence>
<dbReference type="PANTHER" id="PTHR34072:SF52">
    <property type="entry name" value="RIBONUCLEASE H"/>
    <property type="match status" value="1"/>
</dbReference>